<proteinExistence type="predicted"/>
<name>A0ABW8TIW5_9CLOT</name>
<dbReference type="InterPro" id="IPR036650">
    <property type="entry name" value="CAT_RNA-bd_dom_sf"/>
</dbReference>
<keyword evidence="1" id="KW-0677">Repeat</keyword>
<accession>A0ABW8TIW5</accession>
<gene>
    <name evidence="3" type="primary">licT</name>
    <name evidence="3" type="ORF">ACJDT4_16390</name>
</gene>
<feature type="domain" description="PRD" evidence="2">
    <location>
        <begin position="66"/>
        <end position="171"/>
    </location>
</feature>
<sequence length="284" mass="33556">MIIKKILNNNAVTTLDETTKLEKVIMGKGIAFQKKVGDIINESKIDKVFVIENENENEKFQALIHETPMEYLKVSEAIISFAARKLETKFDEHIYIALTDHLAFAIKRYKLGIEIKNNMLWDIQRIYKKEYSIGLWALEYIERELGIKFNDDEAGFIAMHFIDASLNENMNNTISITEIVQRILNIIKYFYSIEFNENDISYDRLLTHLKFFAQRVVSKNDTYDDNDEHFLEVVKKNYKEAYKCTIKIKAYIEKNYDYYVNDGELVYLTLHIQRILSSLRHKES</sequence>
<comment type="caution">
    <text evidence="3">The sequence shown here is derived from an EMBL/GenBank/DDBJ whole genome shotgun (WGS) entry which is preliminary data.</text>
</comment>
<protein>
    <submittedName>
        <fullName evidence="3">BglG family transcription antiterminator LicT</fullName>
    </submittedName>
</protein>
<evidence type="ECO:0000313" key="3">
    <source>
        <dbReference type="EMBL" id="MFL0252000.1"/>
    </source>
</evidence>
<dbReference type="Pfam" id="PF03123">
    <property type="entry name" value="CAT_RBD"/>
    <property type="match status" value="1"/>
</dbReference>
<dbReference type="SMART" id="SM01061">
    <property type="entry name" value="CAT_RBD"/>
    <property type="match status" value="1"/>
</dbReference>
<dbReference type="PANTHER" id="PTHR30185">
    <property type="entry name" value="CRYPTIC BETA-GLUCOSIDE BGL OPERON ANTITERMINATOR"/>
    <property type="match status" value="1"/>
</dbReference>
<organism evidence="3 4">
    <name type="scientific">Clostridium neuense</name>
    <dbReference type="NCBI Taxonomy" id="1728934"/>
    <lineage>
        <taxon>Bacteria</taxon>
        <taxon>Bacillati</taxon>
        <taxon>Bacillota</taxon>
        <taxon>Clostridia</taxon>
        <taxon>Eubacteriales</taxon>
        <taxon>Clostridiaceae</taxon>
        <taxon>Clostridium</taxon>
    </lineage>
</organism>
<dbReference type="SUPFAM" id="SSF50151">
    <property type="entry name" value="SacY-like RNA-binding domain"/>
    <property type="match status" value="1"/>
</dbReference>
<dbReference type="PANTHER" id="PTHR30185:SF15">
    <property type="entry name" value="CRYPTIC BETA-GLUCOSIDE BGL OPERON ANTITERMINATOR"/>
    <property type="match status" value="1"/>
</dbReference>
<dbReference type="Gene3D" id="2.30.24.10">
    <property type="entry name" value="CAT RNA-binding domain"/>
    <property type="match status" value="1"/>
</dbReference>
<dbReference type="SUPFAM" id="SSF63520">
    <property type="entry name" value="PTS-regulatory domain, PRD"/>
    <property type="match status" value="2"/>
</dbReference>
<dbReference type="PROSITE" id="PS51372">
    <property type="entry name" value="PRD_2"/>
    <property type="match status" value="2"/>
</dbReference>
<dbReference type="Pfam" id="PF00874">
    <property type="entry name" value="PRD"/>
    <property type="match status" value="2"/>
</dbReference>
<dbReference type="InterPro" id="IPR050661">
    <property type="entry name" value="BglG_antiterminators"/>
</dbReference>
<evidence type="ECO:0000256" key="1">
    <source>
        <dbReference type="ARBA" id="ARBA00022737"/>
    </source>
</evidence>
<dbReference type="InterPro" id="IPR004341">
    <property type="entry name" value="CAT_RNA-bd_dom"/>
</dbReference>
<evidence type="ECO:0000313" key="4">
    <source>
        <dbReference type="Proteomes" id="UP001623592"/>
    </source>
</evidence>
<dbReference type="InterPro" id="IPR036634">
    <property type="entry name" value="PRD_sf"/>
</dbReference>
<dbReference type="NCBIfam" id="NF046042">
    <property type="entry name" value="LicT"/>
    <property type="match status" value="1"/>
</dbReference>
<feature type="domain" description="PRD" evidence="2">
    <location>
        <begin position="172"/>
        <end position="282"/>
    </location>
</feature>
<dbReference type="EMBL" id="JBJIAA010000014">
    <property type="protein sequence ID" value="MFL0252000.1"/>
    <property type="molecule type" value="Genomic_DNA"/>
</dbReference>
<dbReference type="Gene3D" id="1.10.1790.10">
    <property type="entry name" value="PRD domain"/>
    <property type="match status" value="2"/>
</dbReference>
<evidence type="ECO:0000259" key="2">
    <source>
        <dbReference type="PROSITE" id="PS51372"/>
    </source>
</evidence>
<keyword evidence="4" id="KW-1185">Reference proteome</keyword>
<reference evidence="3 4" key="1">
    <citation type="submission" date="2024-11" db="EMBL/GenBank/DDBJ databases">
        <authorList>
            <person name="Heng Y.C."/>
            <person name="Lim A.C.H."/>
            <person name="Lee J.K.Y."/>
            <person name="Kittelmann S."/>
        </authorList>
    </citation>
    <scope>NUCLEOTIDE SEQUENCE [LARGE SCALE GENOMIC DNA]</scope>
    <source>
        <strain evidence="3 4">WILCCON 0114</strain>
    </source>
</reference>
<dbReference type="RefSeq" id="WP_406788652.1">
    <property type="nucleotide sequence ID" value="NZ_JBJIAA010000014.1"/>
</dbReference>
<dbReference type="InterPro" id="IPR011608">
    <property type="entry name" value="PRD"/>
</dbReference>
<dbReference type="Proteomes" id="UP001623592">
    <property type="component" value="Unassembled WGS sequence"/>
</dbReference>